<dbReference type="Gene3D" id="3.90.1590.10">
    <property type="entry name" value="glutathione-dependent formaldehyde- activating enzyme (gfa)"/>
    <property type="match status" value="1"/>
</dbReference>
<reference evidence="6" key="1">
    <citation type="journal article" date="2020" name="Stud. Mycol.">
        <title>101 Dothideomycetes genomes: a test case for predicting lifestyles and emergence of pathogens.</title>
        <authorList>
            <person name="Haridas S."/>
            <person name="Albert R."/>
            <person name="Binder M."/>
            <person name="Bloem J."/>
            <person name="Labutti K."/>
            <person name="Salamov A."/>
            <person name="Andreopoulos B."/>
            <person name="Baker S."/>
            <person name="Barry K."/>
            <person name="Bills G."/>
            <person name="Bluhm B."/>
            <person name="Cannon C."/>
            <person name="Castanera R."/>
            <person name="Culley D."/>
            <person name="Daum C."/>
            <person name="Ezra D."/>
            <person name="Gonzalez J."/>
            <person name="Henrissat B."/>
            <person name="Kuo A."/>
            <person name="Liang C."/>
            <person name="Lipzen A."/>
            <person name="Lutzoni F."/>
            <person name="Magnuson J."/>
            <person name="Mondo S."/>
            <person name="Nolan M."/>
            <person name="Ohm R."/>
            <person name="Pangilinan J."/>
            <person name="Park H.-J."/>
            <person name="Ramirez L."/>
            <person name="Alfaro M."/>
            <person name="Sun H."/>
            <person name="Tritt A."/>
            <person name="Yoshinaga Y."/>
            <person name="Zwiers L.-H."/>
            <person name="Turgeon B."/>
            <person name="Goodwin S."/>
            <person name="Spatafora J."/>
            <person name="Crous P."/>
            <person name="Grigoriev I."/>
        </authorList>
    </citation>
    <scope>NUCLEOTIDE SEQUENCE</scope>
    <source>
        <strain evidence="6">CBS 627.86</strain>
    </source>
</reference>
<protein>
    <submittedName>
        <fullName evidence="6">Mss4-like protein</fullName>
    </submittedName>
</protein>
<feature type="domain" description="CENP-V/GFA" evidence="5">
    <location>
        <begin position="18"/>
        <end position="140"/>
    </location>
</feature>
<accession>A0A6A5YGP7</accession>
<evidence type="ECO:0000256" key="2">
    <source>
        <dbReference type="ARBA" id="ARBA00022723"/>
    </source>
</evidence>
<dbReference type="PANTHER" id="PTHR33337">
    <property type="entry name" value="GFA DOMAIN-CONTAINING PROTEIN"/>
    <property type="match status" value="1"/>
</dbReference>
<dbReference type="Proteomes" id="UP000799770">
    <property type="component" value="Unassembled WGS sequence"/>
</dbReference>
<dbReference type="OrthoDB" id="428768at2759"/>
<dbReference type="InterPro" id="IPR011057">
    <property type="entry name" value="Mss4-like_sf"/>
</dbReference>
<keyword evidence="4" id="KW-0456">Lyase</keyword>
<dbReference type="InterPro" id="IPR006913">
    <property type="entry name" value="CENP-V/GFA"/>
</dbReference>
<proteinExistence type="inferred from homology"/>
<evidence type="ECO:0000313" key="6">
    <source>
        <dbReference type="EMBL" id="KAF2106442.1"/>
    </source>
</evidence>
<keyword evidence="3" id="KW-0862">Zinc</keyword>
<dbReference type="GO" id="GO:0016846">
    <property type="term" value="F:carbon-sulfur lyase activity"/>
    <property type="evidence" value="ECO:0007669"/>
    <property type="project" value="InterPro"/>
</dbReference>
<evidence type="ECO:0000256" key="1">
    <source>
        <dbReference type="ARBA" id="ARBA00005495"/>
    </source>
</evidence>
<evidence type="ECO:0000259" key="5">
    <source>
        <dbReference type="PROSITE" id="PS51891"/>
    </source>
</evidence>
<name>A0A6A5YGP7_9PLEO</name>
<keyword evidence="7" id="KW-1185">Reference proteome</keyword>
<comment type="similarity">
    <text evidence="1">Belongs to the Gfa family.</text>
</comment>
<dbReference type="SUPFAM" id="SSF51316">
    <property type="entry name" value="Mss4-like"/>
    <property type="match status" value="1"/>
</dbReference>
<evidence type="ECO:0000256" key="4">
    <source>
        <dbReference type="ARBA" id="ARBA00023239"/>
    </source>
</evidence>
<keyword evidence="2" id="KW-0479">Metal-binding</keyword>
<organism evidence="6 7">
    <name type="scientific">Lophiotrema nucula</name>
    <dbReference type="NCBI Taxonomy" id="690887"/>
    <lineage>
        <taxon>Eukaryota</taxon>
        <taxon>Fungi</taxon>
        <taxon>Dikarya</taxon>
        <taxon>Ascomycota</taxon>
        <taxon>Pezizomycotina</taxon>
        <taxon>Dothideomycetes</taxon>
        <taxon>Pleosporomycetidae</taxon>
        <taxon>Pleosporales</taxon>
        <taxon>Lophiotremataceae</taxon>
        <taxon>Lophiotrema</taxon>
    </lineage>
</organism>
<dbReference type="PROSITE" id="PS51891">
    <property type="entry name" value="CENP_V_GFA"/>
    <property type="match status" value="1"/>
</dbReference>
<gene>
    <name evidence="6" type="ORF">BDV96DRAFT_638173</name>
</gene>
<dbReference type="EMBL" id="ML977362">
    <property type="protein sequence ID" value="KAF2106442.1"/>
    <property type="molecule type" value="Genomic_DNA"/>
</dbReference>
<dbReference type="AlphaFoldDB" id="A0A6A5YGP7"/>
<dbReference type="PANTHER" id="PTHR33337:SF8">
    <property type="entry name" value="CENP-V_GFA DOMAIN-CONTAINING PROTEIN"/>
    <property type="match status" value="1"/>
</dbReference>
<sequence>MTEPDIPLPSEGASGVKADGTATATCLCGAVQLSFPVEGEDLVSTFVCNCSDCHKLSSSMFCSNFTIKDKALKHVRGEDKLSRWAQSKTVLSGATMEDSFCSICGNLMYRRSSRFPGMSILRIGTVDDFNLHATKLKPQLEQFTKQRVPWLGGVQIEGLPKFEENGF</sequence>
<evidence type="ECO:0000313" key="7">
    <source>
        <dbReference type="Proteomes" id="UP000799770"/>
    </source>
</evidence>
<evidence type="ECO:0000256" key="3">
    <source>
        <dbReference type="ARBA" id="ARBA00022833"/>
    </source>
</evidence>
<dbReference type="GO" id="GO:0046872">
    <property type="term" value="F:metal ion binding"/>
    <property type="evidence" value="ECO:0007669"/>
    <property type="project" value="UniProtKB-KW"/>
</dbReference>
<dbReference type="Pfam" id="PF04828">
    <property type="entry name" value="GFA"/>
    <property type="match status" value="1"/>
</dbReference>